<keyword evidence="3" id="KW-1185">Reference proteome</keyword>
<evidence type="ECO:0000313" key="2">
    <source>
        <dbReference type="EMBL" id="WAH39771.1"/>
    </source>
</evidence>
<sequence>MDIAIFGAGGFAEEVADLCLELRYNSVVLIDKDHGVSTASGFPVVSEMEVDALRLAKYQFVIALGNPRLRRDVHCRFSILPFVNVVHPCATFGIRQKADLLQRKGNIVLAGARVTVNITFGNFGIYNQNCTVAHDCAIEDYVTIGPGANVSGNVRLLEGAYIGSGAVVLQGKGRDAKLSVGRYATVGAGAVVTKNVLDGHVVKGVPAR</sequence>
<dbReference type="PANTHER" id="PTHR43300">
    <property type="entry name" value="ACETYLTRANSFERASE"/>
    <property type="match status" value="1"/>
</dbReference>
<feature type="domain" description="PglD N-terminal" evidence="1">
    <location>
        <begin position="2"/>
        <end position="76"/>
    </location>
</feature>
<dbReference type="EMBL" id="CP104067">
    <property type="protein sequence ID" value="WAH39771.1"/>
    <property type="molecule type" value="Genomic_DNA"/>
</dbReference>
<evidence type="ECO:0000313" key="3">
    <source>
        <dbReference type="Proteomes" id="UP001164761"/>
    </source>
</evidence>
<dbReference type="Pfam" id="PF17836">
    <property type="entry name" value="PglD_N"/>
    <property type="match status" value="1"/>
</dbReference>
<dbReference type="InterPro" id="IPR041561">
    <property type="entry name" value="PglD_N"/>
</dbReference>
<dbReference type="CDD" id="cd03360">
    <property type="entry name" value="LbH_AT_putative"/>
    <property type="match status" value="1"/>
</dbReference>
<protein>
    <recommendedName>
        <fullName evidence="1">PglD N-terminal domain-containing protein</fullName>
    </recommendedName>
</protein>
<organism evidence="2 3">
    <name type="scientific">Alicyclobacillus fastidiosus</name>
    <dbReference type="NCBI Taxonomy" id="392011"/>
    <lineage>
        <taxon>Bacteria</taxon>
        <taxon>Bacillati</taxon>
        <taxon>Bacillota</taxon>
        <taxon>Bacilli</taxon>
        <taxon>Bacillales</taxon>
        <taxon>Alicyclobacillaceae</taxon>
        <taxon>Alicyclobacillus</taxon>
    </lineage>
</organism>
<name>A0ABY6ZBZ0_9BACL</name>
<dbReference type="Gene3D" id="3.40.50.20">
    <property type="match status" value="1"/>
</dbReference>
<dbReference type="RefSeq" id="WP_268003668.1">
    <property type="nucleotide sequence ID" value="NZ_BSUT01000001.1"/>
</dbReference>
<dbReference type="InterPro" id="IPR050179">
    <property type="entry name" value="Trans_hexapeptide_repeat"/>
</dbReference>
<evidence type="ECO:0000259" key="1">
    <source>
        <dbReference type="Pfam" id="PF17836"/>
    </source>
</evidence>
<gene>
    <name evidence="2" type="ORF">NZD89_15290</name>
</gene>
<dbReference type="InterPro" id="IPR011004">
    <property type="entry name" value="Trimer_LpxA-like_sf"/>
</dbReference>
<dbReference type="SUPFAM" id="SSF51161">
    <property type="entry name" value="Trimeric LpxA-like enzymes"/>
    <property type="match status" value="1"/>
</dbReference>
<dbReference type="Gene3D" id="2.160.10.10">
    <property type="entry name" value="Hexapeptide repeat proteins"/>
    <property type="match status" value="1"/>
</dbReference>
<dbReference type="Proteomes" id="UP001164761">
    <property type="component" value="Chromosome"/>
</dbReference>
<dbReference type="PANTHER" id="PTHR43300:SF7">
    <property type="entry name" value="UDP-N-ACETYLBACILLOSAMINE N-ACETYLTRANSFERASE"/>
    <property type="match status" value="1"/>
</dbReference>
<reference evidence="2" key="1">
    <citation type="submission" date="2022-08" db="EMBL/GenBank/DDBJ databases">
        <title>Alicyclobacillus fastidiosus DSM 17978, complete genome.</title>
        <authorList>
            <person name="Wang Q."/>
            <person name="Cai R."/>
            <person name="Wang Z."/>
        </authorList>
    </citation>
    <scope>NUCLEOTIDE SEQUENCE</scope>
    <source>
        <strain evidence="2">DSM 17978</strain>
    </source>
</reference>
<proteinExistence type="predicted"/>
<dbReference type="InterPro" id="IPR020019">
    <property type="entry name" value="AcTrfase_PglD-like"/>
</dbReference>
<accession>A0ABY6ZBZ0</accession>